<gene>
    <name evidence="9 11" type="primary">ftsY</name>
    <name evidence="11" type="ORF">FJY68_12155</name>
</gene>
<reference evidence="11" key="1">
    <citation type="submission" date="2019-03" db="EMBL/GenBank/DDBJ databases">
        <title>Lake Tanganyika Metagenome-Assembled Genomes (MAGs).</title>
        <authorList>
            <person name="Tran P."/>
        </authorList>
    </citation>
    <scope>NUCLEOTIDE SEQUENCE</scope>
    <source>
        <strain evidence="11">K_DeepCast_150m_m2_040</strain>
    </source>
</reference>
<evidence type="ECO:0000256" key="6">
    <source>
        <dbReference type="ARBA" id="ARBA00023136"/>
    </source>
</evidence>
<keyword evidence="5 9" id="KW-0342">GTP-binding</keyword>
<dbReference type="HAMAP" id="MF_00920">
    <property type="entry name" value="FtsY"/>
    <property type="match status" value="1"/>
</dbReference>
<feature type="binding site" evidence="9">
    <location>
        <begin position="238"/>
        <end position="241"/>
    </location>
    <ligand>
        <name>GTP</name>
        <dbReference type="ChEBI" id="CHEBI:37565"/>
    </ligand>
</feature>
<dbReference type="InterPro" id="IPR000897">
    <property type="entry name" value="SRP54_GTPase_dom"/>
</dbReference>
<evidence type="ECO:0000313" key="12">
    <source>
        <dbReference type="Proteomes" id="UP000779900"/>
    </source>
</evidence>
<keyword evidence="2 9" id="KW-0963">Cytoplasm</keyword>
<keyword evidence="6 9" id="KW-0472">Membrane</keyword>
<dbReference type="SMART" id="SM00963">
    <property type="entry name" value="SRP54_N"/>
    <property type="match status" value="1"/>
</dbReference>
<dbReference type="EMBL" id="VGIR01000103">
    <property type="protein sequence ID" value="MBM3332577.1"/>
    <property type="molecule type" value="Genomic_DNA"/>
</dbReference>
<keyword evidence="3 9" id="KW-0547">Nucleotide-binding</keyword>
<evidence type="ECO:0000256" key="4">
    <source>
        <dbReference type="ARBA" id="ARBA00022801"/>
    </source>
</evidence>
<dbReference type="Gene3D" id="1.20.120.140">
    <property type="entry name" value="Signal recognition particle SRP54, nucleotide-binding domain"/>
    <property type="match status" value="1"/>
</dbReference>
<evidence type="ECO:0000256" key="9">
    <source>
        <dbReference type="HAMAP-Rule" id="MF_00920"/>
    </source>
</evidence>
<dbReference type="Pfam" id="PF00448">
    <property type="entry name" value="SRP54"/>
    <property type="match status" value="1"/>
</dbReference>
<evidence type="ECO:0000313" key="11">
    <source>
        <dbReference type="EMBL" id="MBM3332577.1"/>
    </source>
</evidence>
<dbReference type="Gene3D" id="3.40.50.300">
    <property type="entry name" value="P-loop containing nucleotide triphosphate hydrolases"/>
    <property type="match status" value="1"/>
</dbReference>
<dbReference type="InterPro" id="IPR004390">
    <property type="entry name" value="SR_rcpt_FtsY"/>
</dbReference>
<dbReference type="SUPFAM" id="SSF47364">
    <property type="entry name" value="Domain of the SRP/SRP receptor G-proteins"/>
    <property type="match status" value="1"/>
</dbReference>
<comment type="function">
    <text evidence="9">Involved in targeting and insertion of nascent membrane proteins into the cytoplasmic membrane. Acts as a receptor for the complex formed by the signal recognition particle (SRP) and the ribosome-nascent chain (RNC).</text>
</comment>
<dbReference type="GO" id="GO:0006614">
    <property type="term" value="P:SRP-dependent cotranslational protein targeting to membrane"/>
    <property type="evidence" value="ECO:0007669"/>
    <property type="project" value="InterPro"/>
</dbReference>
<dbReference type="InterPro" id="IPR042101">
    <property type="entry name" value="SRP54_N_sf"/>
</dbReference>
<evidence type="ECO:0000256" key="7">
    <source>
        <dbReference type="ARBA" id="ARBA00023170"/>
    </source>
</evidence>
<evidence type="ECO:0000259" key="10">
    <source>
        <dbReference type="PROSITE" id="PS00300"/>
    </source>
</evidence>
<evidence type="ECO:0000256" key="8">
    <source>
        <dbReference type="ARBA" id="ARBA00048027"/>
    </source>
</evidence>
<dbReference type="GO" id="GO:0005047">
    <property type="term" value="F:signal recognition particle binding"/>
    <property type="evidence" value="ECO:0007669"/>
    <property type="project" value="TreeGrafter"/>
</dbReference>
<dbReference type="AlphaFoldDB" id="A0A938BUE2"/>
<comment type="subunit">
    <text evidence="9">Part of the signal recognition particle protein translocation system, which is composed of SRP and FtsY.</text>
</comment>
<dbReference type="GO" id="GO:0005525">
    <property type="term" value="F:GTP binding"/>
    <property type="evidence" value="ECO:0007669"/>
    <property type="project" value="UniProtKB-UniRule"/>
</dbReference>
<dbReference type="GO" id="GO:0005737">
    <property type="term" value="C:cytoplasm"/>
    <property type="evidence" value="ECO:0007669"/>
    <property type="project" value="UniProtKB-SubCell"/>
</dbReference>
<evidence type="ECO:0000256" key="5">
    <source>
        <dbReference type="ARBA" id="ARBA00023134"/>
    </source>
</evidence>
<dbReference type="GO" id="GO:0005886">
    <property type="term" value="C:plasma membrane"/>
    <property type="evidence" value="ECO:0007669"/>
    <property type="project" value="UniProtKB-SubCell"/>
</dbReference>
<dbReference type="GO" id="GO:0003924">
    <property type="term" value="F:GTPase activity"/>
    <property type="evidence" value="ECO:0007669"/>
    <property type="project" value="UniProtKB-UniRule"/>
</dbReference>
<comment type="catalytic activity">
    <reaction evidence="8 9">
        <text>GTP + H2O = GDP + phosphate + H(+)</text>
        <dbReference type="Rhea" id="RHEA:19669"/>
        <dbReference type="ChEBI" id="CHEBI:15377"/>
        <dbReference type="ChEBI" id="CHEBI:15378"/>
        <dbReference type="ChEBI" id="CHEBI:37565"/>
        <dbReference type="ChEBI" id="CHEBI:43474"/>
        <dbReference type="ChEBI" id="CHEBI:58189"/>
        <dbReference type="EC" id="3.6.5.4"/>
    </reaction>
</comment>
<dbReference type="InterPro" id="IPR003593">
    <property type="entry name" value="AAA+_ATPase"/>
</dbReference>
<organism evidence="11 12">
    <name type="scientific">candidate division WOR-3 bacterium</name>
    <dbReference type="NCBI Taxonomy" id="2052148"/>
    <lineage>
        <taxon>Bacteria</taxon>
        <taxon>Bacteria division WOR-3</taxon>
    </lineage>
</organism>
<dbReference type="InterPro" id="IPR027417">
    <property type="entry name" value="P-loop_NTPase"/>
</dbReference>
<dbReference type="SUPFAM" id="SSF52540">
    <property type="entry name" value="P-loop containing nucleoside triphosphate hydrolases"/>
    <property type="match status" value="1"/>
</dbReference>
<keyword evidence="1 9" id="KW-1003">Cell membrane</keyword>
<dbReference type="PROSITE" id="PS00300">
    <property type="entry name" value="SRP54"/>
    <property type="match status" value="1"/>
</dbReference>
<dbReference type="Proteomes" id="UP000779900">
    <property type="component" value="Unassembled WGS sequence"/>
</dbReference>
<name>A0A938BUE2_UNCW3</name>
<dbReference type="Pfam" id="PF02881">
    <property type="entry name" value="SRP54_N"/>
    <property type="match status" value="1"/>
</dbReference>
<dbReference type="FunFam" id="3.40.50.300:FF:000053">
    <property type="entry name" value="Signal recognition particle receptor FtsY"/>
    <property type="match status" value="1"/>
</dbReference>
<evidence type="ECO:0000256" key="1">
    <source>
        <dbReference type="ARBA" id="ARBA00022475"/>
    </source>
</evidence>
<dbReference type="InterPro" id="IPR013822">
    <property type="entry name" value="Signal_recog_particl_SRP54_hlx"/>
</dbReference>
<evidence type="ECO:0000256" key="3">
    <source>
        <dbReference type="ARBA" id="ARBA00022741"/>
    </source>
</evidence>
<evidence type="ECO:0000256" key="2">
    <source>
        <dbReference type="ARBA" id="ARBA00022490"/>
    </source>
</evidence>
<dbReference type="SMART" id="SM00382">
    <property type="entry name" value="AAA"/>
    <property type="match status" value="1"/>
</dbReference>
<dbReference type="InterPro" id="IPR036225">
    <property type="entry name" value="SRP/SRP_N"/>
</dbReference>
<feature type="binding site" evidence="9">
    <location>
        <begin position="92"/>
        <end position="99"/>
    </location>
    <ligand>
        <name>GTP</name>
        <dbReference type="ChEBI" id="CHEBI:37565"/>
    </ligand>
</feature>
<sequence length="287" mass="30328">MGASFTKLASGLAKTRHVFQRLLVAANTEELEEALLAADVGVKATDILAAKVKHATGDRREILETEIARLLSPGLRPSVTAPPAPLVVMIVGVNGSGKTTTVGKLCRLFADQGQRVVVAAADTYRDAAAEQLGIWAKRAGVEIVSSVQGQDAAAVAFDTIQKAAQKKIDVVMIDTAGRLHTRKDLMEEAVKIKRVCGRVKPGAPDEVWLVLDATVGQNGLRQAVAFNEQLGLTGLVVTKLDGTAKGGVLIPIVMELGVPVRFTGTGEGLDDIEPFDPNAYAKALFED</sequence>
<dbReference type="CDD" id="cd17874">
    <property type="entry name" value="FtsY"/>
    <property type="match status" value="1"/>
</dbReference>
<feature type="binding site" evidence="9">
    <location>
        <begin position="174"/>
        <end position="178"/>
    </location>
    <ligand>
        <name>GTP</name>
        <dbReference type="ChEBI" id="CHEBI:37565"/>
    </ligand>
</feature>
<feature type="domain" description="SRP54-type proteins GTP-binding" evidence="10">
    <location>
        <begin position="259"/>
        <end position="272"/>
    </location>
</feature>
<comment type="similarity">
    <text evidence="9">Belongs to the GTP-binding SRP family. FtsY subfamily.</text>
</comment>
<comment type="caution">
    <text evidence="11">The sequence shown here is derived from an EMBL/GenBank/DDBJ whole genome shotgun (WGS) entry which is preliminary data.</text>
</comment>
<proteinExistence type="inferred from homology"/>
<dbReference type="PANTHER" id="PTHR43134">
    <property type="entry name" value="SIGNAL RECOGNITION PARTICLE RECEPTOR SUBUNIT ALPHA"/>
    <property type="match status" value="1"/>
</dbReference>
<keyword evidence="7 9" id="KW-0675">Receptor</keyword>
<dbReference type="NCBIfam" id="TIGR00064">
    <property type="entry name" value="ftsY"/>
    <property type="match status" value="1"/>
</dbReference>
<accession>A0A938BUE2</accession>
<dbReference type="PANTHER" id="PTHR43134:SF1">
    <property type="entry name" value="SIGNAL RECOGNITION PARTICLE RECEPTOR SUBUNIT ALPHA"/>
    <property type="match status" value="1"/>
</dbReference>
<dbReference type="EC" id="3.6.5.4" evidence="9"/>
<comment type="subcellular location">
    <subcellularLocation>
        <location evidence="9">Cell membrane</location>
        <topology evidence="9">Peripheral membrane protein</topology>
        <orientation evidence="9">Cytoplasmic side</orientation>
    </subcellularLocation>
    <subcellularLocation>
        <location evidence="9">Cytoplasm</location>
    </subcellularLocation>
</comment>
<keyword evidence="4 9" id="KW-0378">Hydrolase</keyword>
<protein>
    <recommendedName>
        <fullName evidence="9">Signal recognition particle receptor FtsY</fullName>
        <shortName evidence="9">SRP receptor</shortName>
        <ecNumber evidence="9">3.6.5.4</ecNumber>
    </recommendedName>
</protein>
<dbReference type="SMART" id="SM00962">
    <property type="entry name" value="SRP54"/>
    <property type="match status" value="1"/>
</dbReference>